<evidence type="ECO:0000313" key="16">
    <source>
        <dbReference type="Proteomes" id="UP001413721"/>
    </source>
</evidence>
<dbReference type="InterPro" id="IPR000700">
    <property type="entry name" value="PAS-assoc_C"/>
</dbReference>
<feature type="coiled-coil region" evidence="9">
    <location>
        <begin position="335"/>
        <end position="369"/>
    </location>
</feature>
<feature type="modified residue" description="4-aspartylphosphate" evidence="8">
    <location>
        <position position="1357"/>
    </location>
</feature>
<dbReference type="InterPro" id="IPR001610">
    <property type="entry name" value="PAC"/>
</dbReference>
<dbReference type="NCBIfam" id="TIGR00229">
    <property type="entry name" value="sensory_box"/>
    <property type="match status" value="2"/>
</dbReference>
<keyword evidence="6" id="KW-1133">Transmembrane helix</keyword>
<dbReference type="InterPro" id="IPR006189">
    <property type="entry name" value="CHASE_dom"/>
</dbReference>
<comment type="subcellular location">
    <subcellularLocation>
        <location evidence="2">Membrane</location>
    </subcellularLocation>
</comment>
<dbReference type="SMART" id="SM00091">
    <property type="entry name" value="PAS"/>
    <property type="match status" value="4"/>
</dbReference>
<dbReference type="Gene3D" id="3.30.450.350">
    <property type="entry name" value="CHASE domain"/>
    <property type="match status" value="1"/>
</dbReference>
<dbReference type="InterPro" id="IPR013656">
    <property type="entry name" value="PAS_4"/>
</dbReference>
<feature type="coiled-coil region" evidence="9">
    <location>
        <begin position="860"/>
        <end position="904"/>
    </location>
</feature>
<name>A0ABU9YT16_9PROT</name>
<evidence type="ECO:0000259" key="11">
    <source>
        <dbReference type="PROSITE" id="PS50110"/>
    </source>
</evidence>
<dbReference type="SMART" id="SM01079">
    <property type="entry name" value="CHASE"/>
    <property type="match status" value="1"/>
</dbReference>
<feature type="domain" description="CHASE" evidence="14">
    <location>
        <begin position="73"/>
        <end position="239"/>
    </location>
</feature>
<dbReference type="SMART" id="SM00388">
    <property type="entry name" value="HisKA"/>
    <property type="match status" value="1"/>
</dbReference>
<dbReference type="Pfam" id="PF12860">
    <property type="entry name" value="PAS_7"/>
    <property type="match status" value="1"/>
</dbReference>
<evidence type="ECO:0000256" key="1">
    <source>
        <dbReference type="ARBA" id="ARBA00000085"/>
    </source>
</evidence>
<dbReference type="CDD" id="cd16922">
    <property type="entry name" value="HATPase_EvgS-ArcB-TorS-like"/>
    <property type="match status" value="1"/>
</dbReference>
<dbReference type="PROSITE" id="PS50839">
    <property type="entry name" value="CHASE"/>
    <property type="match status" value="1"/>
</dbReference>
<evidence type="ECO:0000256" key="3">
    <source>
        <dbReference type="ARBA" id="ARBA00012438"/>
    </source>
</evidence>
<keyword evidence="4 8" id="KW-0597">Phosphoprotein</keyword>
<dbReference type="PRINTS" id="PR00344">
    <property type="entry name" value="BCTRLSENSOR"/>
</dbReference>
<dbReference type="Pfam" id="PF08448">
    <property type="entry name" value="PAS_4"/>
    <property type="match status" value="1"/>
</dbReference>
<evidence type="ECO:0000259" key="14">
    <source>
        <dbReference type="PROSITE" id="PS50839"/>
    </source>
</evidence>
<dbReference type="PANTHER" id="PTHR45339:SF5">
    <property type="entry name" value="HISTIDINE KINASE"/>
    <property type="match status" value="1"/>
</dbReference>
<dbReference type="Pfam" id="PF00989">
    <property type="entry name" value="PAS"/>
    <property type="match status" value="1"/>
</dbReference>
<reference evidence="15 16" key="1">
    <citation type="submission" date="2024-03" db="EMBL/GenBank/DDBJ databases">
        <title>High-quality draft genome sequencing of Tistrella sp. BH-R2-4.</title>
        <authorList>
            <person name="Dong C."/>
        </authorList>
    </citation>
    <scope>NUCLEOTIDE SEQUENCE [LARGE SCALE GENOMIC DNA]</scope>
    <source>
        <strain evidence="15 16">BH-R2-4</strain>
    </source>
</reference>
<dbReference type="InterPro" id="IPR001789">
    <property type="entry name" value="Sig_transdc_resp-reg_receiver"/>
</dbReference>
<evidence type="ECO:0000259" key="13">
    <source>
        <dbReference type="PROSITE" id="PS50113"/>
    </source>
</evidence>
<feature type="domain" description="Response regulatory" evidence="11">
    <location>
        <begin position="1308"/>
        <end position="1427"/>
    </location>
</feature>
<evidence type="ECO:0000313" key="15">
    <source>
        <dbReference type="EMBL" id="MEN2991791.1"/>
    </source>
</evidence>
<dbReference type="Gene3D" id="3.40.50.2300">
    <property type="match status" value="2"/>
</dbReference>
<dbReference type="Pfam" id="PF00512">
    <property type="entry name" value="HisKA"/>
    <property type="match status" value="1"/>
</dbReference>
<keyword evidence="9" id="KW-0175">Coiled coil</keyword>
<evidence type="ECO:0000256" key="8">
    <source>
        <dbReference type="PROSITE-ProRule" id="PRU00169"/>
    </source>
</evidence>
<dbReference type="InterPro" id="IPR035965">
    <property type="entry name" value="PAS-like_dom_sf"/>
</dbReference>
<dbReference type="SMART" id="SM00086">
    <property type="entry name" value="PAC"/>
    <property type="match status" value="2"/>
</dbReference>
<dbReference type="Gene3D" id="1.20.120.160">
    <property type="entry name" value="HPT domain"/>
    <property type="match status" value="1"/>
</dbReference>
<dbReference type="InterPro" id="IPR036641">
    <property type="entry name" value="HPT_dom_sf"/>
</dbReference>
<dbReference type="Pfam" id="PF13426">
    <property type="entry name" value="PAS_9"/>
    <property type="match status" value="1"/>
</dbReference>
<organism evidence="15 16">
    <name type="scientific">Tistrella arctica</name>
    <dbReference type="NCBI Taxonomy" id="3133430"/>
    <lineage>
        <taxon>Bacteria</taxon>
        <taxon>Pseudomonadati</taxon>
        <taxon>Pseudomonadota</taxon>
        <taxon>Alphaproteobacteria</taxon>
        <taxon>Geminicoccales</taxon>
        <taxon>Geminicoccaceae</taxon>
        <taxon>Tistrella</taxon>
    </lineage>
</organism>
<evidence type="ECO:0000256" key="5">
    <source>
        <dbReference type="ARBA" id="ARBA00022692"/>
    </source>
</evidence>
<comment type="catalytic activity">
    <reaction evidence="1">
        <text>ATP + protein L-histidine = ADP + protein N-phospho-L-histidine.</text>
        <dbReference type="EC" id="2.7.13.3"/>
    </reaction>
</comment>
<gene>
    <name evidence="15" type="ORF">WG926_26000</name>
</gene>
<dbReference type="InterPro" id="IPR000014">
    <property type="entry name" value="PAS"/>
</dbReference>
<dbReference type="Proteomes" id="UP001413721">
    <property type="component" value="Unassembled WGS sequence"/>
</dbReference>
<comment type="caution">
    <text evidence="15">The sequence shown here is derived from an EMBL/GenBank/DDBJ whole genome shotgun (WGS) entry which is preliminary data.</text>
</comment>
<dbReference type="CDD" id="cd00082">
    <property type="entry name" value="HisKA"/>
    <property type="match status" value="1"/>
</dbReference>
<dbReference type="PANTHER" id="PTHR45339">
    <property type="entry name" value="HYBRID SIGNAL TRANSDUCTION HISTIDINE KINASE J"/>
    <property type="match status" value="1"/>
</dbReference>
<dbReference type="SUPFAM" id="SSF47226">
    <property type="entry name" value="Histidine-containing phosphotransfer domain, HPT domain"/>
    <property type="match status" value="1"/>
</dbReference>
<dbReference type="CDD" id="cd17546">
    <property type="entry name" value="REC_hyHK_CKI1_RcsC-like"/>
    <property type="match status" value="1"/>
</dbReference>
<feature type="domain" description="PAS" evidence="12">
    <location>
        <begin position="746"/>
        <end position="790"/>
    </location>
</feature>
<accession>A0ABU9YT16</accession>
<dbReference type="SUPFAM" id="SSF47384">
    <property type="entry name" value="Homodimeric domain of signal transducing histidine kinase"/>
    <property type="match status" value="1"/>
</dbReference>
<dbReference type="InterPro" id="IPR042240">
    <property type="entry name" value="CHASE_sf"/>
</dbReference>
<feature type="domain" description="Response regulatory" evidence="11">
    <location>
        <begin position="1147"/>
        <end position="1264"/>
    </location>
</feature>
<dbReference type="InterPro" id="IPR003594">
    <property type="entry name" value="HATPase_dom"/>
</dbReference>
<keyword evidence="7" id="KW-0472">Membrane</keyword>
<dbReference type="PROSITE" id="PS50113">
    <property type="entry name" value="PAC"/>
    <property type="match status" value="1"/>
</dbReference>
<dbReference type="Pfam" id="PF00072">
    <property type="entry name" value="Response_reg"/>
    <property type="match status" value="2"/>
</dbReference>
<dbReference type="InterPro" id="IPR036097">
    <property type="entry name" value="HisK_dim/P_sf"/>
</dbReference>
<evidence type="ECO:0000259" key="10">
    <source>
        <dbReference type="PROSITE" id="PS50109"/>
    </source>
</evidence>
<keyword evidence="16" id="KW-1185">Reference proteome</keyword>
<dbReference type="SMART" id="SM00448">
    <property type="entry name" value="REC"/>
    <property type="match status" value="2"/>
</dbReference>
<dbReference type="SUPFAM" id="SSF55785">
    <property type="entry name" value="PYP-like sensor domain (PAS domain)"/>
    <property type="match status" value="4"/>
</dbReference>
<dbReference type="InterPro" id="IPR036890">
    <property type="entry name" value="HATPase_C_sf"/>
</dbReference>
<evidence type="ECO:0000256" key="2">
    <source>
        <dbReference type="ARBA" id="ARBA00004370"/>
    </source>
</evidence>
<dbReference type="Pfam" id="PF03924">
    <property type="entry name" value="CHASE"/>
    <property type="match status" value="1"/>
</dbReference>
<dbReference type="PROSITE" id="PS50112">
    <property type="entry name" value="PAS"/>
    <property type="match status" value="1"/>
</dbReference>
<dbReference type="InterPro" id="IPR003661">
    <property type="entry name" value="HisK_dim/P_dom"/>
</dbReference>
<proteinExistence type="predicted"/>
<dbReference type="EMBL" id="JBBKTW010000014">
    <property type="protein sequence ID" value="MEN2991791.1"/>
    <property type="molecule type" value="Genomic_DNA"/>
</dbReference>
<keyword evidence="5" id="KW-0812">Transmembrane</keyword>
<evidence type="ECO:0000259" key="12">
    <source>
        <dbReference type="PROSITE" id="PS50112"/>
    </source>
</evidence>
<dbReference type="Gene3D" id="3.30.450.20">
    <property type="entry name" value="PAS domain"/>
    <property type="match status" value="4"/>
</dbReference>
<protein>
    <recommendedName>
        <fullName evidence="3">histidine kinase</fullName>
        <ecNumber evidence="3">2.7.13.3</ecNumber>
    </recommendedName>
</protein>
<dbReference type="PROSITE" id="PS50110">
    <property type="entry name" value="RESPONSE_REGULATORY"/>
    <property type="match status" value="2"/>
</dbReference>
<dbReference type="InterPro" id="IPR005467">
    <property type="entry name" value="His_kinase_dom"/>
</dbReference>
<feature type="domain" description="Histidine kinase" evidence="10">
    <location>
        <begin position="911"/>
        <end position="1129"/>
    </location>
</feature>
<feature type="domain" description="PAC" evidence="13">
    <location>
        <begin position="438"/>
        <end position="490"/>
    </location>
</feature>
<dbReference type="SUPFAM" id="SSF52172">
    <property type="entry name" value="CheY-like"/>
    <property type="match status" value="2"/>
</dbReference>
<evidence type="ECO:0000256" key="9">
    <source>
        <dbReference type="SAM" id="Coils"/>
    </source>
</evidence>
<evidence type="ECO:0000256" key="4">
    <source>
        <dbReference type="ARBA" id="ARBA00022553"/>
    </source>
</evidence>
<dbReference type="PROSITE" id="PS50109">
    <property type="entry name" value="HIS_KIN"/>
    <property type="match status" value="1"/>
</dbReference>
<sequence>MSGSARVLLLPVGLLVVSLLAALGAGMWFADRNDEHVAERFDAVTETVTMSLNERLRLYDYGLRGLRGAIATAGPEISRASFERYAATRDIPAEFPGVLGFGFVRRVLPDEMGVFIDAARAEGRPDFRVAQLLAHDGERFVIQYIEPLAGNATAIGLDIASENRRRQTASTAMETGKATLTPPITLLQQGGMVPGFLLLLPVYRPGMATATPDQRRQAAIGWAYAPLMIDAVLADLARVDPDIAFGIRDMTGDADLPPFVTTAGFLTADGDVDMSPRVRRQIAVAAFGRDWVLDIHPRPQFVDRLNLTKPWWAAGRAMVLGTLLSVLLYLHLVHLRRRERAAAEIRRLAESLERQVAERTAELRQREARFKALTELSADWYWEVNEAGRFTAISHGVMKLGLDPAALIGRSRRDLAVDADDPAIDAYEAVLAARLPFRDLAYDLADGAGESRHIVISGEPVFTEDGIFQGFRGSGRDVTAEVDAKAALAAREALLAAVFDTVDQGIAVFGPDRRLLAWNARLAVLSTVPSELLTQGIHLHDILRRNARRGAYGPGDPDALVHALIDGLDLDQPFTMERARADGSVVDIRAKPMERGGFIATYADVTEARRRERDVTQARDLLVSIMDVSLNGIVAFDAMRDAEGTIQDFRLVLMNRAAGDLIGVSADAIIGRCLVEAFPGFARRELFDRYRAVVETGQPALFDHHHDQDGRSLWLRVQAVPRAGGLVVTFSDITPAREREALLRASEARLQAIVGTIGIGVVVTAEDGRVSMVNRAAEQLLGWPPGQLVGIDLGQMIREAPDDGPGAFSRFIRDTAPGHGSVTGEVTAIRRDGLALAVEMSVSAFMAGVEVMYVAALADLSERNKAVVDLRQVNQQLEAQAAELAILADELDRARTVAETANRAKSEFLANMSHEIRTPMNGVMGMTQILLGTPLTPDQRGYAETVRESAEALLGVIDDILDVTKLEAGKVRLEQVAFSLDDLIDGIVSILAPRTRDKAVQVACLVGHGASGTWLGDPTRLRQILLNLAGNAVKFTERGYVAIEVAPAADGERLRFSIQDTGIGLTSVQIGGLFQKFAQADPSITRRFGGTGLGLAISQQLVELMGGTIRVESEPGLGSTFWFEIALTRAGHAAPAPPSDAALRGLSALVVDDVSVNRRVLAHHLDELGMTVETVASAAESLQALQMAADQGRPVDLIVTDMGMRGMDGLALASWVRSHPRFQSVRIVLATSYPIDADAAAAFDAVLAKPVRRQALLDALGQACGLAQGDAAPVRRPDLVTPSDLVTPPDLATGVEVAGPRPSAIGRHVLLVEDNPTNQAVVTILLEKEGYTVTIAGDGEQAVTACARMRFDLVLMDVQMPVLDGLAATRRIRDAETAAYRPRVPIIAMTANAMAGMRETYLEAGMDDYMPKPFRTEDLLAMAARWSRRRRSRAATGTALSAPDAADTGAAQGGGAAIAALPVLDDSTLGYLRTVVPKDRFDALVDEFIALGLETMQQVGVATTAGDMAALGQLGHNIISTAGHCGLKQLSEAGRQLQVAVRAGNDAEAHIAAAAVMAAGPMSWEALRRRFQADRSPAAGDVISPIAVDDDGTRGLATD</sequence>
<dbReference type="Gene3D" id="3.30.565.10">
    <property type="entry name" value="Histidine kinase-like ATPase, C-terminal domain"/>
    <property type="match status" value="1"/>
</dbReference>
<dbReference type="RefSeq" id="WP_345938656.1">
    <property type="nucleotide sequence ID" value="NZ_JBBKTW010000014.1"/>
</dbReference>
<evidence type="ECO:0000256" key="6">
    <source>
        <dbReference type="ARBA" id="ARBA00022989"/>
    </source>
</evidence>
<dbReference type="EC" id="2.7.13.3" evidence="3"/>
<dbReference type="InterPro" id="IPR004358">
    <property type="entry name" value="Sig_transdc_His_kin-like_C"/>
</dbReference>
<dbReference type="SUPFAM" id="SSF55874">
    <property type="entry name" value="ATPase domain of HSP90 chaperone/DNA topoisomerase II/histidine kinase"/>
    <property type="match status" value="1"/>
</dbReference>
<evidence type="ECO:0000256" key="7">
    <source>
        <dbReference type="ARBA" id="ARBA00023136"/>
    </source>
</evidence>
<dbReference type="InterPro" id="IPR013767">
    <property type="entry name" value="PAS_fold"/>
</dbReference>
<feature type="modified residue" description="4-aspartylphosphate" evidence="8">
    <location>
        <position position="1201"/>
    </location>
</feature>
<dbReference type="Pfam" id="PF02518">
    <property type="entry name" value="HATPase_c"/>
    <property type="match status" value="1"/>
</dbReference>
<dbReference type="Gene3D" id="1.10.287.130">
    <property type="match status" value="1"/>
</dbReference>
<dbReference type="CDD" id="cd00130">
    <property type="entry name" value="PAS"/>
    <property type="match status" value="3"/>
</dbReference>
<dbReference type="SMART" id="SM00387">
    <property type="entry name" value="HATPase_c"/>
    <property type="match status" value="1"/>
</dbReference>
<dbReference type="InterPro" id="IPR011006">
    <property type="entry name" value="CheY-like_superfamily"/>
</dbReference>